<evidence type="ECO:0000313" key="7">
    <source>
        <dbReference type="EMBL" id="SQF41275.1"/>
    </source>
</evidence>
<feature type="transmembrane region" description="Helical" evidence="5">
    <location>
        <begin position="759"/>
        <end position="779"/>
    </location>
</feature>
<dbReference type="InterPro" id="IPR017500">
    <property type="entry name" value="Phage_infect_YhgE_N"/>
</dbReference>
<feature type="domain" description="DUF3533" evidence="6">
    <location>
        <begin position="21"/>
        <end position="173"/>
    </location>
</feature>
<dbReference type="Pfam" id="PF12051">
    <property type="entry name" value="DUF3533"/>
    <property type="match status" value="1"/>
</dbReference>
<dbReference type="InterPro" id="IPR023908">
    <property type="entry name" value="xxxLxxG_rpt"/>
</dbReference>
<evidence type="ECO:0000256" key="2">
    <source>
        <dbReference type="ARBA" id="ARBA00022692"/>
    </source>
</evidence>
<dbReference type="InterPro" id="IPR022703">
    <property type="entry name" value="DUF3533"/>
</dbReference>
<reference evidence="7 8" key="1">
    <citation type="submission" date="2018-06" db="EMBL/GenBank/DDBJ databases">
        <authorList>
            <consortium name="Pathogen Informatics"/>
            <person name="Doyle S."/>
        </authorList>
    </citation>
    <scope>NUCLEOTIDE SEQUENCE [LARGE SCALE GENOMIC DNA]</scope>
    <source>
        <strain evidence="7 8">NCTC12278</strain>
    </source>
</reference>
<dbReference type="InterPro" id="IPR051328">
    <property type="entry name" value="T7SS_ABC-Transporter"/>
</dbReference>
<proteinExistence type="predicted"/>
<feature type="transmembrane region" description="Helical" evidence="5">
    <location>
        <begin position="816"/>
        <end position="833"/>
    </location>
</feature>
<keyword evidence="3 5" id="KW-1133">Transmembrane helix</keyword>
<keyword evidence="8" id="KW-1185">Reference proteome</keyword>
<sequence>MLDEIKALLKKPILWITMIGIALVPALYNVIFLGSMWDPYGNVSKLPVAVVNQDRASSYQGNTLAIGQNMVDSMSKNKELDYHFVSQKKAEKGLKSGDYYMMILLPDNLSAKASSILSQNPERLEITYQTSKGHSFVASKMGESAMKSLQASVSKNISETYTDAIFKSMTDLKKGLGSAASAGTTLSNGSLTLAAGGQQLTTGLGALSSGASTLTQGAGTYTAGVSTYTSGVSQLSAGLNQFSPGLTTYTGGVSQAAAGTNQLNQNSQSLVNGASLLSQGSGQVSQLATGTAQLEKGLTALATASSLTPEQTEQINLLIQNLPALNTAIQTYNSSLAASSTDVSSYLTAITTAAQTIINAGTPTDGGSTTTTTNTGVSPQETALTAVQGTAAYQSLSAEEQAEITNALAAVPTETSTTVTTTNTSAVSADVLTQAQAVLDNVASLQTSISPLQTTAQSNASVVNQLAQSSAVLLPAAASSLAQLSGGLNQASTALSTTVLPAASQLSTGSSSFSQAYAGGTAALLTGVTAYTNGLSQINSGVNQLASENSRLLTASSQLQTGASTLDSQSGQLVTGSEKLSSGASQLATGANQLAQGSNGLVTGLSRLGDGSQQLSTALSEADQRLSVVSTDSRNAQTLSNPVKLNHTDRDNVKTNGVGMAPYMMSAALMVMAISTNTIFRESLSGKKAKTMSAWIQQKLVVNGSIAVLGATILYFSVHLLGLQANFEGKTLLLTLLTSLTFMTLVTALVTWDKRFGAFAALILLLLQLGSSAGTYPVVLSSPIFQKLHTWLPMSYSVAGLRETISLSGSIGQDSLVLTAYLLLSMVLGFFIVKKQLENQA</sequence>
<evidence type="ECO:0000256" key="5">
    <source>
        <dbReference type="SAM" id="Phobius"/>
    </source>
</evidence>
<dbReference type="InterPro" id="IPR017501">
    <property type="entry name" value="Phage_infect_YhgE_C"/>
</dbReference>
<dbReference type="PANTHER" id="PTHR43077:SF5">
    <property type="entry name" value="PHAGE INFECTION PROTEIN"/>
    <property type="match status" value="1"/>
</dbReference>
<accession>A0A2X3VU60</accession>
<protein>
    <submittedName>
        <fullName evidence="7">Cell wall surface protein</fullName>
    </submittedName>
</protein>
<dbReference type="Proteomes" id="UP000249495">
    <property type="component" value="Chromosome 1"/>
</dbReference>
<feature type="transmembrane region" description="Helical" evidence="5">
    <location>
        <begin position="700"/>
        <end position="720"/>
    </location>
</feature>
<dbReference type="NCBIfam" id="TIGR03061">
    <property type="entry name" value="pip_yhgE_Nterm"/>
    <property type="match status" value="1"/>
</dbReference>
<dbReference type="Gene3D" id="3.40.1710.10">
    <property type="entry name" value="abc type-2 transporter like domain"/>
    <property type="match status" value="1"/>
</dbReference>
<evidence type="ECO:0000256" key="4">
    <source>
        <dbReference type="ARBA" id="ARBA00023136"/>
    </source>
</evidence>
<comment type="subcellular location">
    <subcellularLocation>
        <location evidence="1">Membrane</location>
        <topology evidence="1">Multi-pass membrane protein</topology>
    </subcellularLocation>
</comment>
<dbReference type="AlphaFoldDB" id="A0A2X3VU60"/>
<dbReference type="KEGG" id="sfer:NCTC12278_01877"/>
<dbReference type="NCBIfam" id="TIGR03057">
    <property type="entry name" value="xxxLxxG_by_4"/>
    <property type="match status" value="4"/>
</dbReference>
<evidence type="ECO:0000259" key="6">
    <source>
        <dbReference type="Pfam" id="PF12051"/>
    </source>
</evidence>
<gene>
    <name evidence="7" type="primary">yhgE</name>
    <name evidence="7" type="ORF">NCTC12278_01877</name>
</gene>
<dbReference type="RefSeq" id="WP_018030452.1">
    <property type="nucleotide sequence ID" value="NZ_LS483343.1"/>
</dbReference>
<dbReference type="PANTHER" id="PTHR43077">
    <property type="entry name" value="TRANSPORT PERMEASE YVFS-RELATED"/>
    <property type="match status" value="1"/>
</dbReference>
<feature type="transmembrane region" description="Helical" evidence="5">
    <location>
        <begin position="732"/>
        <end position="752"/>
    </location>
</feature>
<organism evidence="7 8">
    <name type="scientific">Streptococcus ferus</name>
    <dbReference type="NCBI Taxonomy" id="1345"/>
    <lineage>
        <taxon>Bacteria</taxon>
        <taxon>Bacillati</taxon>
        <taxon>Bacillota</taxon>
        <taxon>Bacilli</taxon>
        <taxon>Lactobacillales</taxon>
        <taxon>Streptococcaceae</taxon>
        <taxon>Streptococcus</taxon>
    </lineage>
</organism>
<feature type="transmembrane region" description="Helical" evidence="5">
    <location>
        <begin position="660"/>
        <end position="680"/>
    </location>
</feature>
<name>A0A2X3VU60_9STRE</name>
<keyword evidence="4 5" id="KW-0472">Membrane</keyword>
<feature type="transmembrane region" description="Helical" evidence="5">
    <location>
        <begin position="12"/>
        <end position="37"/>
    </location>
</feature>
<dbReference type="GO" id="GO:0016020">
    <property type="term" value="C:membrane"/>
    <property type="evidence" value="ECO:0007669"/>
    <property type="project" value="UniProtKB-SubCell"/>
</dbReference>
<dbReference type="OrthoDB" id="9811483at2"/>
<evidence type="ECO:0000313" key="8">
    <source>
        <dbReference type="Proteomes" id="UP000249495"/>
    </source>
</evidence>
<dbReference type="Gene3D" id="1.10.287.950">
    <property type="entry name" value="Methyl-accepting chemotaxis protein"/>
    <property type="match status" value="1"/>
</dbReference>
<dbReference type="NCBIfam" id="TIGR03062">
    <property type="entry name" value="pip_yhgE_Cterm"/>
    <property type="match status" value="1"/>
</dbReference>
<keyword evidence="2 5" id="KW-0812">Transmembrane</keyword>
<evidence type="ECO:0000256" key="3">
    <source>
        <dbReference type="ARBA" id="ARBA00022989"/>
    </source>
</evidence>
<dbReference type="EMBL" id="LS483343">
    <property type="protein sequence ID" value="SQF41275.1"/>
    <property type="molecule type" value="Genomic_DNA"/>
</dbReference>
<evidence type="ECO:0000256" key="1">
    <source>
        <dbReference type="ARBA" id="ARBA00004141"/>
    </source>
</evidence>